<gene>
    <name evidence="2" type="ORF">NDU88_011108</name>
</gene>
<comment type="caution">
    <text evidence="2">The sequence shown here is derived from an EMBL/GenBank/DDBJ whole genome shotgun (WGS) entry which is preliminary data.</text>
</comment>
<proteinExistence type="predicted"/>
<evidence type="ECO:0000313" key="2">
    <source>
        <dbReference type="EMBL" id="KAJ1158420.1"/>
    </source>
</evidence>
<protein>
    <submittedName>
        <fullName evidence="2">Uncharacterized protein</fullName>
    </submittedName>
</protein>
<feature type="compositionally biased region" description="Polar residues" evidence="1">
    <location>
        <begin position="64"/>
        <end position="80"/>
    </location>
</feature>
<accession>A0AAV7S5A3</accession>
<sequence>MSAASALVAKSPHSGRNLRMVHSLQYVKQKFCGRKRNSKNNRRHPDGPDAVEFEDRSGKDLQEQQRGSGTASTRNATSNR</sequence>
<feature type="compositionally biased region" description="Basic residues" evidence="1">
    <location>
        <begin position="31"/>
        <end position="42"/>
    </location>
</feature>
<keyword evidence="3" id="KW-1185">Reference proteome</keyword>
<evidence type="ECO:0000256" key="1">
    <source>
        <dbReference type="SAM" id="MobiDB-lite"/>
    </source>
</evidence>
<dbReference type="EMBL" id="JANPWB010000009">
    <property type="protein sequence ID" value="KAJ1158420.1"/>
    <property type="molecule type" value="Genomic_DNA"/>
</dbReference>
<name>A0AAV7S5A3_PLEWA</name>
<reference evidence="2" key="1">
    <citation type="journal article" date="2022" name="bioRxiv">
        <title>Sequencing and chromosome-scale assembly of the giantPleurodeles waltlgenome.</title>
        <authorList>
            <person name="Brown T."/>
            <person name="Elewa A."/>
            <person name="Iarovenko S."/>
            <person name="Subramanian E."/>
            <person name="Araus A.J."/>
            <person name="Petzold A."/>
            <person name="Susuki M."/>
            <person name="Suzuki K.-i.T."/>
            <person name="Hayashi T."/>
            <person name="Toyoda A."/>
            <person name="Oliveira C."/>
            <person name="Osipova E."/>
            <person name="Leigh N.D."/>
            <person name="Simon A."/>
            <person name="Yun M.H."/>
        </authorList>
    </citation>
    <scope>NUCLEOTIDE SEQUENCE</scope>
    <source>
        <strain evidence="2">20211129_DDA</strain>
        <tissue evidence="2">Liver</tissue>
    </source>
</reference>
<feature type="compositionally biased region" description="Basic and acidic residues" evidence="1">
    <location>
        <begin position="43"/>
        <end position="63"/>
    </location>
</feature>
<evidence type="ECO:0000313" key="3">
    <source>
        <dbReference type="Proteomes" id="UP001066276"/>
    </source>
</evidence>
<organism evidence="2 3">
    <name type="scientific">Pleurodeles waltl</name>
    <name type="common">Iberian ribbed newt</name>
    <dbReference type="NCBI Taxonomy" id="8319"/>
    <lineage>
        <taxon>Eukaryota</taxon>
        <taxon>Metazoa</taxon>
        <taxon>Chordata</taxon>
        <taxon>Craniata</taxon>
        <taxon>Vertebrata</taxon>
        <taxon>Euteleostomi</taxon>
        <taxon>Amphibia</taxon>
        <taxon>Batrachia</taxon>
        <taxon>Caudata</taxon>
        <taxon>Salamandroidea</taxon>
        <taxon>Salamandridae</taxon>
        <taxon>Pleurodelinae</taxon>
        <taxon>Pleurodeles</taxon>
    </lineage>
</organism>
<dbReference type="AlphaFoldDB" id="A0AAV7S5A3"/>
<dbReference type="Proteomes" id="UP001066276">
    <property type="component" value="Chromosome 5"/>
</dbReference>
<feature type="region of interest" description="Disordered" evidence="1">
    <location>
        <begin position="1"/>
        <end position="80"/>
    </location>
</feature>